<dbReference type="AlphaFoldDB" id="A0A8F2WDU1"/>
<protein>
    <submittedName>
        <fullName evidence="1">Ribosomal protein L22</fullName>
    </submittedName>
</protein>
<dbReference type="GO" id="GO:0005840">
    <property type="term" value="C:ribosome"/>
    <property type="evidence" value="ECO:0007669"/>
    <property type="project" value="UniProtKB-KW"/>
</dbReference>
<gene>
    <name evidence="1" type="primary">rpl22</name>
</gene>
<accession>A0A8F2WDU1</accession>
<dbReference type="EMBL" id="MN841459">
    <property type="protein sequence ID" value="QWW34037.1"/>
    <property type="molecule type" value="Genomic_DNA"/>
</dbReference>
<name>A0A8F2WDU1_9FABA</name>
<keyword evidence="1" id="KW-0150">Chloroplast</keyword>
<keyword evidence="1" id="KW-0687">Ribonucleoprotein</keyword>
<geneLocation type="chloroplast" evidence="1"/>
<sequence length="30" mass="3534">MLFYFFLLVYSATANVSHNMDFNELSENES</sequence>
<reference evidence="1" key="1">
    <citation type="submission" date="2019-12" db="EMBL/GenBank/DDBJ databases">
        <title>Complete chloroplast genome of Thermopsis turkestanica.</title>
        <authorList>
            <person name="Zha X."/>
        </authorList>
    </citation>
    <scope>NUCLEOTIDE SEQUENCE</scope>
</reference>
<keyword evidence="1" id="KW-0934">Plastid</keyword>
<proteinExistence type="predicted"/>
<evidence type="ECO:0000313" key="1">
    <source>
        <dbReference type="EMBL" id="QWW34037.1"/>
    </source>
</evidence>
<keyword evidence="1" id="KW-0689">Ribosomal protein</keyword>
<organism evidence="1">
    <name type="scientific">Thermopsis turkestanica</name>
    <dbReference type="NCBI Taxonomy" id="114324"/>
    <lineage>
        <taxon>Eukaryota</taxon>
        <taxon>Viridiplantae</taxon>
        <taxon>Streptophyta</taxon>
        <taxon>Embryophyta</taxon>
        <taxon>Tracheophyta</taxon>
        <taxon>Spermatophyta</taxon>
        <taxon>Magnoliopsida</taxon>
        <taxon>eudicotyledons</taxon>
        <taxon>Gunneridae</taxon>
        <taxon>Pentapetalae</taxon>
        <taxon>rosids</taxon>
        <taxon>fabids</taxon>
        <taxon>Fabales</taxon>
        <taxon>Fabaceae</taxon>
        <taxon>Papilionoideae</taxon>
        <taxon>50 kb inversion clade</taxon>
        <taxon>genistoids sensu lato</taxon>
        <taxon>core genistoids</taxon>
        <taxon>Sophoreae</taxon>
        <taxon>Thermopsis</taxon>
    </lineage>
</organism>